<proteinExistence type="predicted"/>
<dbReference type="SUPFAM" id="SSF54928">
    <property type="entry name" value="RNA-binding domain, RBD"/>
    <property type="match status" value="1"/>
</dbReference>
<evidence type="ECO:0000259" key="4">
    <source>
        <dbReference type="PROSITE" id="PS50102"/>
    </source>
</evidence>
<dbReference type="Pfam" id="PF00076">
    <property type="entry name" value="RRM_1"/>
    <property type="match status" value="1"/>
</dbReference>
<feature type="compositionally biased region" description="Polar residues" evidence="3">
    <location>
        <begin position="241"/>
        <end position="250"/>
    </location>
</feature>
<feature type="domain" description="RRM" evidence="4">
    <location>
        <begin position="16"/>
        <end position="93"/>
    </location>
</feature>
<evidence type="ECO:0000313" key="6">
    <source>
        <dbReference type="Proteomes" id="UP000266723"/>
    </source>
</evidence>
<feature type="compositionally biased region" description="Polar residues" evidence="3">
    <location>
        <begin position="354"/>
        <end position="365"/>
    </location>
</feature>
<dbReference type="InterPro" id="IPR000504">
    <property type="entry name" value="RRM_dom"/>
</dbReference>
<evidence type="ECO:0000256" key="2">
    <source>
        <dbReference type="PROSITE-ProRule" id="PRU00176"/>
    </source>
</evidence>
<feature type="compositionally biased region" description="Polar residues" evidence="3">
    <location>
        <begin position="421"/>
        <end position="430"/>
    </location>
</feature>
<name>A0ABQ7EXQ4_BRACR</name>
<dbReference type="SMART" id="SM00360">
    <property type="entry name" value="RRM"/>
    <property type="match status" value="1"/>
</dbReference>
<dbReference type="InterPro" id="IPR012677">
    <property type="entry name" value="Nucleotide-bd_a/b_plait_sf"/>
</dbReference>
<protein>
    <recommendedName>
        <fullName evidence="4">RRM domain-containing protein</fullName>
    </recommendedName>
</protein>
<feature type="compositionally biased region" description="Basic and acidic residues" evidence="3">
    <location>
        <begin position="331"/>
        <end position="353"/>
    </location>
</feature>
<dbReference type="Proteomes" id="UP000266723">
    <property type="component" value="Unassembled WGS sequence"/>
</dbReference>
<keyword evidence="1 2" id="KW-0694">RNA-binding</keyword>
<feature type="compositionally biased region" description="Polar residues" evidence="3">
    <location>
        <begin position="223"/>
        <end position="232"/>
    </location>
</feature>
<dbReference type="CDD" id="cd12384">
    <property type="entry name" value="RRM_RBM24_RBM38_like"/>
    <property type="match status" value="1"/>
</dbReference>
<keyword evidence="6" id="KW-1185">Reference proteome</keyword>
<evidence type="ECO:0000256" key="3">
    <source>
        <dbReference type="SAM" id="MobiDB-lite"/>
    </source>
</evidence>
<feature type="compositionally biased region" description="Polar residues" evidence="3">
    <location>
        <begin position="387"/>
        <end position="409"/>
    </location>
</feature>
<dbReference type="InterPro" id="IPR035979">
    <property type="entry name" value="RBD_domain_sf"/>
</dbReference>
<sequence length="430" mass="48438">MAFHYSISPFGDTTYTKVFVGGLAWETHSDTLRRHFEPFGDILEAVVITDKNTGRSKGYGFVTFRDPEAARRACVDATPIIDGRRANCNLASLGRPRLPMQYAMIPNLPGRIRPPSPYVGGPRGSLFGSHPYQQPSAYSYQQGMMYPYGTSKIVSEDLSPSSICFGQAKFFFWFPLRVTPYGPEYMYSQSQGLYGPYTGQQYLQVYGVPGAEHRRRQDHRRAPSSQMRNSGSHSRDDHAVSQRSTTSRPSYSERRPYHDYARHQSSYDSRPVGRAQDRRPTFERRELRDRSSTHSSRDYHLHGDRPQYSQSSRTPPLNPAREPMEPPVIPERGEINSHSSERRSALERIERTQQEPQRSGGLSSSLIARLQDVEVNYEQGDLRNKLNEGSSGSKQTQSPAGDLPVSSQRVPAALRIGSPVGTKTKTPQTS</sequence>
<comment type="caution">
    <text evidence="5">The sequence shown here is derived from an EMBL/GenBank/DDBJ whole genome shotgun (WGS) entry which is preliminary data.</text>
</comment>
<feature type="region of interest" description="Disordered" evidence="3">
    <location>
        <begin position="382"/>
        <end position="430"/>
    </location>
</feature>
<dbReference type="Gene3D" id="3.30.70.330">
    <property type="match status" value="1"/>
</dbReference>
<organism evidence="5 6">
    <name type="scientific">Brassica cretica</name>
    <name type="common">Mustard</name>
    <dbReference type="NCBI Taxonomy" id="69181"/>
    <lineage>
        <taxon>Eukaryota</taxon>
        <taxon>Viridiplantae</taxon>
        <taxon>Streptophyta</taxon>
        <taxon>Embryophyta</taxon>
        <taxon>Tracheophyta</taxon>
        <taxon>Spermatophyta</taxon>
        <taxon>Magnoliopsida</taxon>
        <taxon>eudicotyledons</taxon>
        <taxon>Gunneridae</taxon>
        <taxon>Pentapetalae</taxon>
        <taxon>rosids</taxon>
        <taxon>malvids</taxon>
        <taxon>Brassicales</taxon>
        <taxon>Brassicaceae</taxon>
        <taxon>Brassiceae</taxon>
        <taxon>Brassica</taxon>
    </lineage>
</organism>
<evidence type="ECO:0000313" key="5">
    <source>
        <dbReference type="EMBL" id="KAF3608427.1"/>
    </source>
</evidence>
<feature type="compositionally biased region" description="Basic and acidic residues" evidence="3">
    <location>
        <begin position="251"/>
        <end position="262"/>
    </location>
</feature>
<dbReference type="PROSITE" id="PS50102">
    <property type="entry name" value="RRM"/>
    <property type="match status" value="1"/>
</dbReference>
<feature type="region of interest" description="Disordered" evidence="3">
    <location>
        <begin position="211"/>
        <end position="365"/>
    </location>
</feature>
<feature type="compositionally biased region" description="Basic and acidic residues" evidence="3">
    <location>
        <begin position="275"/>
        <end position="305"/>
    </location>
</feature>
<dbReference type="PANTHER" id="PTHR11176">
    <property type="entry name" value="BOULE-RELATED"/>
    <property type="match status" value="1"/>
</dbReference>
<evidence type="ECO:0000256" key="1">
    <source>
        <dbReference type="ARBA" id="ARBA00022884"/>
    </source>
</evidence>
<dbReference type="PANTHER" id="PTHR11176:SF34">
    <property type="entry name" value="RRM DOMAIN-CONTAINING PROTEIN"/>
    <property type="match status" value="1"/>
</dbReference>
<dbReference type="EMBL" id="QGKV02000297">
    <property type="protein sequence ID" value="KAF3608427.1"/>
    <property type="molecule type" value="Genomic_DNA"/>
</dbReference>
<accession>A0ABQ7EXQ4</accession>
<gene>
    <name evidence="5" type="ORF">DY000_02046023</name>
</gene>
<reference evidence="5 6" key="1">
    <citation type="journal article" date="2020" name="BMC Genomics">
        <title>Intraspecific diversification of the crop wild relative Brassica cretica Lam. using demographic model selection.</title>
        <authorList>
            <person name="Kioukis A."/>
            <person name="Michalopoulou V.A."/>
            <person name="Briers L."/>
            <person name="Pirintsos S."/>
            <person name="Studholme D.J."/>
            <person name="Pavlidis P."/>
            <person name="Sarris P.F."/>
        </authorList>
    </citation>
    <scope>NUCLEOTIDE SEQUENCE [LARGE SCALE GENOMIC DNA]</scope>
    <source>
        <strain evidence="6">cv. PFS-1207/04</strain>
    </source>
</reference>